<protein>
    <submittedName>
        <fullName evidence="1">Uncharacterized protein</fullName>
    </submittedName>
</protein>
<organism evidence="1 2">
    <name type="scientific">Paraburkholderia aspalathi</name>
    <dbReference type="NCBI Taxonomy" id="1324617"/>
    <lineage>
        <taxon>Bacteria</taxon>
        <taxon>Pseudomonadati</taxon>
        <taxon>Pseudomonadota</taxon>
        <taxon>Betaproteobacteria</taxon>
        <taxon>Burkholderiales</taxon>
        <taxon>Burkholderiaceae</taxon>
        <taxon>Paraburkholderia</taxon>
    </lineage>
</organism>
<proteinExistence type="predicted"/>
<accession>A0A1I7ENZ1</accession>
<name>A0A1I7ENZ1_9BURK</name>
<sequence length="80" mass="8494">MTSNFEPTVMPGGESAGLFDSACNRLREITKARCVAVIVIDGESGSGYSVVGPLDAQVLLPDILQKLTDTLRGQLSKNLQ</sequence>
<dbReference type="AlphaFoldDB" id="A0A1I7ENZ1"/>
<evidence type="ECO:0000313" key="1">
    <source>
        <dbReference type="EMBL" id="SFU25629.1"/>
    </source>
</evidence>
<gene>
    <name evidence="1" type="ORF">SAMN05192563_103933</name>
</gene>
<dbReference type="EMBL" id="FPBH01000039">
    <property type="protein sequence ID" value="SFU25629.1"/>
    <property type="molecule type" value="Genomic_DNA"/>
</dbReference>
<evidence type="ECO:0000313" key="2">
    <source>
        <dbReference type="Proteomes" id="UP000198844"/>
    </source>
</evidence>
<dbReference type="Proteomes" id="UP000198844">
    <property type="component" value="Unassembled WGS sequence"/>
</dbReference>
<reference evidence="1 2" key="1">
    <citation type="submission" date="2016-10" db="EMBL/GenBank/DDBJ databases">
        <authorList>
            <person name="de Groot N.N."/>
        </authorList>
    </citation>
    <scope>NUCLEOTIDE SEQUENCE [LARGE SCALE GENOMIC DNA]</scope>
    <source>
        <strain evidence="1 2">LMG 27731</strain>
    </source>
</reference>